<evidence type="ECO:0000313" key="3">
    <source>
        <dbReference type="Proteomes" id="UP000724874"/>
    </source>
</evidence>
<proteinExistence type="predicted"/>
<gene>
    <name evidence="2" type="ORF">CPB84DRAFT_1749672</name>
</gene>
<protein>
    <submittedName>
        <fullName evidence="2">Uncharacterized protein</fullName>
    </submittedName>
</protein>
<comment type="caution">
    <text evidence="2">The sequence shown here is derived from an EMBL/GenBank/DDBJ whole genome shotgun (WGS) entry which is preliminary data.</text>
</comment>
<accession>A0A9P5NIW2</accession>
<evidence type="ECO:0000313" key="2">
    <source>
        <dbReference type="EMBL" id="KAF8887897.1"/>
    </source>
</evidence>
<dbReference type="EMBL" id="JADNYJ010000088">
    <property type="protein sequence ID" value="KAF8887897.1"/>
    <property type="molecule type" value="Genomic_DNA"/>
</dbReference>
<organism evidence="2 3">
    <name type="scientific">Gymnopilus junonius</name>
    <name type="common">Spectacular rustgill mushroom</name>
    <name type="synonym">Gymnopilus spectabilis subsp. junonius</name>
    <dbReference type="NCBI Taxonomy" id="109634"/>
    <lineage>
        <taxon>Eukaryota</taxon>
        <taxon>Fungi</taxon>
        <taxon>Dikarya</taxon>
        <taxon>Basidiomycota</taxon>
        <taxon>Agaricomycotina</taxon>
        <taxon>Agaricomycetes</taxon>
        <taxon>Agaricomycetidae</taxon>
        <taxon>Agaricales</taxon>
        <taxon>Agaricineae</taxon>
        <taxon>Hymenogastraceae</taxon>
        <taxon>Gymnopilus</taxon>
    </lineage>
</organism>
<sequence length="148" mass="17172">MTARFIPIFLSMSSTSIGEVNTSSQLPQRSEDIISLPVLEFQQLIDNTRKKLARLEKRLMILRSLAEKLAMLEQKLDKEWAKQLKEIQAAMIEKRAEIEESEEILDKAHEMTDAYYEQCNKLKKHLKSLHDKQSVQFAARIREVILSG</sequence>
<reference evidence="2" key="1">
    <citation type="submission" date="2020-11" db="EMBL/GenBank/DDBJ databases">
        <authorList>
            <consortium name="DOE Joint Genome Institute"/>
            <person name="Ahrendt S."/>
            <person name="Riley R."/>
            <person name="Andreopoulos W."/>
            <person name="LaButti K."/>
            <person name="Pangilinan J."/>
            <person name="Ruiz-duenas F.J."/>
            <person name="Barrasa J.M."/>
            <person name="Sanchez-Garcia M."/>
            <person name="Camarero S."/>
            <person name="Miyauchi S."/>
            <person name="Serrano A."/>
            <person name="Linde D."/>
            <person name="Babiker R."/>
            <person name="Drula E."/>
            <person name="Ayuso-Fernandez I."/>
            <person name="Pacheco R."/>
            <person name="Padilla G."/>
            <person name="Ferreira P."/>
            <person name="Barriuso J."/>
            <person name="Kellner H."/>
            <person name="Castanera R."/>
            <person name="Alfaro M."/>
            <person name="Ramirez L."/>
            <person name="Pisabarro A.G."/>
            <person name="Kuo A."/>
            <person name="Tritt A."/>
            <person name="Lipzen A."/>
            <person name="He G."/>
            <person name="Yan M."/>
            <person name="Ng V."/>
            <person name="Cullen D."/>
            <person name="Martin F."/>
            <person name="Rosso M.-N."/>
            <person name="Henrissat B."/>
            <person name="Hibbett D."/>
            <person name="Martinez A.T."/>
            <person name="Grigoriev I.V."/>
        </authorList>
    </citation>
    <scope>NUCLEOTIDE SEQUENCE</scope>
    <source>
        <strain evidence="2">AH 44721</strain>
    </source>
</reference>
<dbReference type="Proteomes" id="UP000724874">
    <property type="component" value="Unassembled WGS sequence"/>
</dbReference>
<feature type="coiled-coil region" evidence="1">
    <location>
        <begin position="38"/>
        <end position="111"/>
    </location>
</feature>
<keyword evidence="3" id="KW-1185">Reference proteome</keyword>
<evidence type="ECO:0000256" key="1">
    <source>
        <dbReference type="SAM" id="Coils"/>
    </source>
</evidence>
<keyword evidence="1" id="KW-0175">Coiled coil</keyword>
<name>A0A9P5NIW2_GYMJU</name>
<dbReference type="AlphaFoldDB" id="A0A9P5NIW2"/>